<accession>A0A934R7Q4</accession>
<feature type="transmembrane region" description="Helical" evidence="1">
    <location>
        <begin position="104"/>
        <end position="125"/>
    </location>
</feature>
<reference evidence="3" key="1">
    <citation type="submission" date="2021-01" db="EMBL/GenBank/DDBJ databases">
        <title>Modified the classification status of verrucomicrobia.</title>
        <authorList>
            <person name="Feng X."/>
        </authorList>
    </citation>
    <scope>NUCLEOTIDE SEQUENCE</scope>
    <source>
        <strain evidence="3">JCM 18052</strain>
    </source>
</reference>
<sequence>MEGEQQDFDRTLLLALREPGDLSDPIGSDGWEEMARDITALGGVTVLTGMTVSVIGLTLILRKPRLGSFIAVAVTSGVLISNLLKSCFDRPRPDLVPHDMLVTSASFPSGHAMMSAVVYLTLGTIVASMQRKLAVRLYLIGLAISISVLVGASRVYLGVHWPTDILAGWSLGGAWAMSCRLIATKLGYAVERSD</sequence>
<dbReference type="CDD" id="cd03392">
    <property type="entry name" value="PAP2_like_2"/>
    <property type="match status" value="1"/>
</dbReference>
<feature type="transmembrane region" description="Helical" evidence="1">
    <location>
        <begin position="137"/>
        <end position="159"/>
    </location>
</feature>
<keyword evidence="4" id="KW-1185">Reference proteome</keyword>
<evidence type="ECO:0000313" key="4">
    <source>
        <dbReference type="Proteomes" id="UP000600139"/>
    </source>
</evidence>
<name>A0A934R7Q4_9BACT</name>
<dbReference type="Gene3D" id="1.20.144.10">
    <property type="entry name" value="Phosphatidic acid phosphatase type 2/haloperoxidase"/>
    <property type="match status" value="2"/>
</dbReference>
<dbReference type="PANTHER" id="PTHR14969:SF13">
    <property type="entry name" value="AT30094P"/>
    <property type="match status" value="1"/>
</dbReference>
<dbReference type="SMART" id="SM00014">
    <property type="entry name" value="acidPPc"/>
    <property type="match status" value="1"/>
</dbReference>
<evidence type="ECO:0000256" key="1">
    <source>
        <dbReference type="SAM" id="Phobius"/>
    </source>
</evidence>
<dbReference type="Proteomes" id="UP000600139">
    <property type="component" value="Unassembled WGS sequence"/>
</dbReference>
<dbReference type="InterPro" id="IPR036938">
    <property type="entry name" value="PAP2/HPO_sf"/>
</dbReference>
<dbReference type="Pfam" id="PF01569">
    <property type="entry name" value="PAP2"/>
    <property type="match status" value="1"/>
</dbReference>
<dbReference type="PANTHER" id="PTHR14969">
    <property type="entry name" value="SPHINGOSINE-1-PHOSPHATE PHOSPHOHYDROLASE"/>
    <property type="match status" value="1"/>
</dbReference>
<keyword evidence="1" id="KW-0812">Transmembrane</keyword>
<gene>
    <name evidence="3" type="ORF">JIN84_15305</name>
</gene>
<evidence type="ECO:0000313" key="3">
    <source>
        <dbReference type="EMBL" id="MBK1816990.1"/>
    </source>
</evidence>
<proteinExistence type="predicted"/>
<feature type="transmembrane region" description="Helical" evidence="1">
    <location>
        <begin position="165"/>
        <end position="183"/>
    </location>
</feature>
<organism evidence="3 4">
    <name type="scientific">Luteolibacter yonseiensis</name>
    <dbReference type="NCBI Taxonomy" id="1144680"/>
    <lineage>
        <taxon>Bacteria</taxon>
        <taxon>Pseudomonadati</taxon>
        <taxon>Verrucomicrobiota</taxon>
        <taxon>Verrucomicrobiia</taxon>
        <taxon>Verrucomicrobiales</taxon>
        <taxon>Verrucomicrobiaceae</taxon>
        <taxon>Luteolibacter</taxon>
    </lineage>
</organism>
<feature type="domain" description="Phosphatidic acid phosphatase type 2/haloperoxidase" evidence="2">
    <location>
        <begin position="66"/>
        <end position="180"/>
    </location>
</feature>
<keyword evidence="1" id="KW-0472">Membrane</keyword>
<dbReference type="SUPFAM" id="SSF48317">
    <property type="entry name" value="Acid phosphatase/Vanadium-dependent haloperoxidase"/>
    <property type="match status" value="1"/>
</dbReference>
<dbReference type="RefSeq" id="WP_200351913.1">
    <property type="nucleotide sequence ID" value="NZ_JAENIK010000011.1"/>
</dbReference>
<evidence type="ECO:0000259" key="2">
    <source>
        <dbReference type="SMART" id="SM00014"/>
    </source>
</evidence>
<dbReference type="EMBL" id="JAENIK010000011">
    <property type="protein sequence ID" value="MBK1816990.1"/>
    <property type="molecule type" value="Genomic_DNA"/>
</dbReference>
<dbReference type="AlphaFoldDB" id="A0A934R7Q4"/>
<feature type="transmembrane region" description="Helical" evidence="1">
    <location>
        <begin position="66"/>
        <end position="84"/>
    </location>
</feature>
<protein>
    <submittedName>
        <fullName evidence="3">Phosphatase PAP2 family protein</fullName>
    </submittedName>
</protein>
<feature type="transmembrane region" description="Helical" evidence="1">
    <location>
        <begin position="38"/>
        <end position="59"/>
    </location>
</feature>
<dbReference type="InterPro" id="IPR000326">
    <property type="entry name" value="PAP2/HPO"/>
</dbReference>
<comment type="caution">
    <text evidence="3">The sequence shown here is derived from an EMBL/GenBank/DDBJ whole genome shotgun (WGS) entry which is preliminary data.</text>
</comment>
<keyword evidence="1" id="KW-1133">Transmembrane helix</keyword>